<dbReference type="AlphaFoldDB" id="A0A120CWG7"/>
<dbReference type="Pfam" id="PF02601">
    <property type="entry name" value="Exonuc_VII_L"/>
    <property type="match status" value="1"/>
</dbReference>
<dbReference type="GO" id="GO:0003676">
    <property type="term" value="F:nucleic acid binding"/>
    <property type="evidence" value="ECO:0007669"/>
    <property type="project" value="InterPro"/>
</dbReference>
<comment type="function">
    <text evidence="5">Bidirectionally degrades single-stranded DNA into large acid-insoluble oligonucleotides, which are then degraded further into small acid-soluble oligonucleotides.</text>
</comment>
<dbReference type="InterPro" id="IPR003753">
    <property type="entry name" value="Exonuc_VII_L"/>
</dbReference>
<dbReference type="PATRIC" id="fig|121290.4.peg.2646"/>
<dbReference type="Proteomes" id="UP000059074">
    <property type="component" value="Unassembled WGS sequence"/>
</dbReference>
<dbReference type="PANTHER" id="PTHR30008">
    <property type="entry name" value="EXODEOXYRIBONUCLEASE 7 LARGE SUBUNIT"/>
    <property type="match status" value="1"/>
</dbReference>
<feature type="compositionally biased region" description="Basic and acidic residues" evidence="7">
    <location>
        <begin position="498"/>
        <end position="507"/>
    </location>
</feature>
<dbReference type="RefSeq" id="WP_083509558.1">
    <property type="nucleotide sequence ID" value="NZ_LMTR01000045.1"/>
</dbReference>
<dbReference type="EC" id="3.1.11.6" evidence="5"/>
<comment type="caution">
    <text evidence="10">The sequence shown here is derived from an EMBL/GenBank/DDBJ whole genome shotgun (WGS) entry which is preliminary data.</text>
</comment>
<dbReference type="PANTHER" id="PTHR30008:SF0">
    <property type="entry name" value="EXODEOXYRIBONUCLEASE 7 LARGE SUBUNIT"/>
    <property type="match status" value="1"/>
</dbReference>
<evidence type="ECO:0000256" key="2">
    <source>
        <dbReference type="ARBA" id="ARBA00022722"/>
    </source>
</evidence>
<evidence type="ECO:0000256" key="5">
    <source>
        <dbReference type="HAMAP-Rule" id="MF_00378"/>
    </source>
</evidence>
<sequence length="507" mass="55028">MSELDLNSQAGANVAEFTVSELSGAIKRSLEEGFGHVRLRGEISGFRGQHASGHSYFALKDDRSKIEAVIWKMTYSRLKVKPEEGMEVIVQGKVTSYPGSSKYQIVIESLEPAGLGALMALLEERKRRFTAEGLFAEERKRALPFLPSLVGIITSPTGAVIRDMLHGFNERFPTRVMVWPVRVQGETCAAEVANAIAGFNRVTGAGPMMRPDVLIVARGGGSLEDLWGFNEEIVVRAVAASVIPVISAVGHETDWTLIDLVADARAPTPTKAAEWAVPKFSDLDDTTQSHGRRLKIAARRTLEHSRSDLRAAARGLPRLQDVLALPRQRFDACDKRLGRALLANTRAHHTRFARISARLHPGPISYRIAVGAERVGVQYGRAGQALRNLLQRRRQRLEGFDKLLSTLSYQSVLRRGFALVRDADGRAVRSVADAPAGARLEVELQDGRVETRVLGDGAPDIGGGGVASDAVAAGSERASEAAVPAQAATPGVRRSRIRKSDDQGSLF</sequence>
<feature type="domain" description="OB-fold nucleic acid binding" evidence="9">
    <location>
        <begin position="17"/>
        <end position="110"/>
    </location>
</feature>
<evidence type="ECO:0000256" key="3">
    <source>
        <dbReference type="ARBA" id="ARBA00022801"/>
    </source>
</evidence>
<accession>A0A120CWG7</accession>
<comment type="subcellular location">
    <subcellularLocation>
        <location evidence="5 6">Cytoplasm</location>
    </subcellularLocation>
</comment>
<keyword evidence="4 5" id="KW-0269">Exonuclease</keyword>
<evidence type="ECO:0000256" key="7">
    <source>
        <dbReference type="SAM" id="MobiDB-lite"/>
    </source>
</evidence>
<dbReference type="HAMAP" id="MF_00378">
    <property type="entry name" value="Exonuc_7_L"/>
    <property type="match status" value="1"/>
</dbReference>
<dbReference type="GO" id="GO:0006308">
    <property type="term" value="P:DNA catabolic process"/>
    <property type="evidence" value="ECO:0007669"/>
    <property type="project" value="UniProtKB-UniRule"/>
</dbReference>
<comment type="catalytic activity">
    <reaction evidence="5 6">
        <text>Exonucleolytic cleavage in either 5'- to 3'- or 3'- to 5'-direction to yield nucleoside 5'-phosphates.</text>
        <dbReference type="EC" id="3.1.11.6"/>
    </reaction>
</comment>
<dbReference type="InterPro" id="IPR025824">
    <property type="entry name" value="OB-fold_nuc-bd_dom"/>
</dbReference>
<dbReference type="EMBL" id="LMTR01000045">
    <property type="protein sequence ID" value="KWT69327.1"/>
    <property type="molecule type" value="Genomic_DNA"/>
</dbReference>
<evidence type="ECO:0000259" key="8">
    <source>
        <dbReference type="Pfam" id="PF02601"/>
    </source>
</evidence>
<evidence type="ECO:0000256" key="6">
    <source>
        <dbReference type="RuleBase" id="RU004355"/>
    </source>
</evidence>
<keyword evidence="3 5" id="KW-0378">Hydrolase</keyword>
<comment type="similarity">
    <text evidence="5 6">Belongs to the XseA family.</text>
</comment>
<feature type="domain" description="Exonuclease VII large subunit C-terminal" evidence="8">
    <location>
        <begin position="134"/>
        <end position="451"/>
    </location>
</feature>
<evidence type="ECO:0000256" key="4">
    <source>
        <dbReference type="ARBA" id="ARBA00022839"/>
    </source>
</evidence>
<dbReference type="InterPro" id="IPR020579">
    <property type="entry name" value="Exonuc_VII_lsu_C"/>
</dbReference>
<keyword evidence="11" id="KW-1185">Reference proteome</keyword>
<comment type="subunit">
    <text evidence="5">Heterooligomer composed of large and small subunits.</text>
</comment>
<reference evidence="10 11" key="1">
    <citation type="submission" date="2015-10" db="EMBL/GenBank/DDBJ databases">
        <title>Transcriptomic analysis of a linuron degrading triple-species bacterial consortium.</title>
        <authorList>
            <person name="Albers P."/>
        </authorList>
    </citation>
    <scope>NUCLEOTIDE SEQUENCE [LARGE SCALE GENOMIC DNA]</scope>
    <source>
        <strain evidence="10 11">WDL6</strain>
    </source>
</reference>
<protein>
    <recommendedName>
        <fullName evidence="5">Exodeoxyribonuclease 7 large subunit</fullName>
        <ecNumber evidence="5">3.1.11.6</ecNumber>
    </recommendedName>
    <alternativeName>
        <fullName evidence="5">Exodeoxyribonuclease VII large subunit</fullName>
        <shortName evidence="5">Exonuclease VII large subunit</shortName>
    </alternativeName>
</protein>
<dbReference type="GO" id="GO:0009318">
    <property type="term" value="C:exodeoxyribonuclease VII complex"/>
    <property type="evidence" value="ECO:0007669"/>
    <property type="project" value="UniProtKB-UniRule"/>
</dbReference>
<feature type="region of interest" description="Disordered" evidence="7">
    <location>
        <begin position="465"/>
        <end position="507"/>
    </location>
</feature>
<dbReference type="NCBIfam" id="TIGR00237">
    <property type="entry name" value="xseA"/>
    <property type="match status" value="1"/>
</dbReference>
<dbReference type="GO" id="GO:0005737">
    <property type="term" value="C:cytoplasm"/>
    <property type="evidence" value="ECO:0007669"/>
    <property type="project" value="UniProtKB-SubCell"/>
</dbReference>
<keyword evidence="1 5" id="KW-0963">Cytoplasm</keyword>
<dbReference type="Pfam" id="PF13742">
    <property type="entry name" value="tRNA_anti_2"/>
    <property type="match status" value="1"/>
</dbReference>
<name>A0A120CWG7_HYPSL</name>
<dbReference type="GO" id="GO:0008855">
    <property type="term" value="F:exodeoxyribonuclease VII activity"/>
    <property type="evidence" value="ECO:0007669"/>
    <property type="project" value="UniProtKB-UniRule"/>
</dbReference>
<gene>
    <name evidence="5" type="primary">xseA</name>
    <name evidence="10" type="ORF">APY04_1410</name>
</gene>
<evidence type="ECO:0000256" key="1">
    <source>
        <dbReference type="ARBA" id="ARBA00022490"/>
    </source>
</evidence>
<keyword evidence="2 5" id="KW-0540">Nuclease</keyword>
<organism evidence="10 11">
    <name type="scientific">Hyphomicrobium sulfonivorans</name>
    <dbReference type="NCBI Taxonomy" id="121290"/>
    <lineage>
        <taxon>Bacteria</taxon>
        <taxon>Pseudomonadati</taxon>
        <taxon>Pseudomonadota</taxon>
        <taxon>Alphaproteobacteria</taxon>
        <taxon>Hyphomicrobiales</taxon>
        <taxon>Hyphomicrobiaceae</taxon>
        <taxon>Hyphomicrobium</taxon>
    </lineage>
</organism>
<evidence type="ECO:0000313" key="11">
    <source>
        <dbReference type="Proteomes" id="UP000059074"/>
    </source>
</evidence>
<dbReference type="STRING" id="121290.APY04_1410"/>
<evidence type="ECO:0000313" key="10">
    <source>
        <dbReference type="EMBL" id="KWT69327.1"/>
    </source>
</evidence>
<evidence type="ECO:0000259" key="9">
    <source>
        <dbReference type="Pfam" id="PF13742"/>
    </source>
</evidence>
<dbReference type="CDD" id="cd04489">
    <property type="entry name" value="ExoVII_LU_OBF"/>
    <property type="match status" value="1"/>
</dbReference>
<proteinExistence type="inferred from homology"/>